<organism evidence="1 2">
    <name type="scientific">Nocardia niwae</name>
    <dbReference type="NCBI Taxonomy" id="626084"/>
    <lineage>
        <taxon>Bacteria</taxon>
        <taxon>Bacillati</taxon>
        <taxon>Actinomycetota</taxon>
        <taxon>Actinomycetes</taxon>
        <taxon>Mycobacteriales</taxon>
        <taxon>Nocardiaceae</taxon>
        <taxon>Nocardia</taxon>
    </lineage>
</organism>
<dbReference type="InterPro" id="IPR036894">
    <property type="entry name" value="YbaB-like_sf"/>
</dbReference>
<reference evidence="1 2" key="1">
    <citation type="submission" date="2024-06" db="EMBL/GenBank/DDBJ databases">
        <title>The Natural Products Discovery Center: Release of the First 8490 Sequenced Strains for Exploring Actinobacteria Biosynthetic Diversity.</title>
        <authorList>
            <person name="Kalkreuter E."/>
            <person name="Kautsar S.A."/>
            <person name="Yang D."/>
            <person name="Bader C.D."/>
            <person name="Teijaro C.N."/>
            <person name="Fluegel L."/>
            <person name="Davis C.M."/>
            <person name="Simpson J.R."/>
            <person name="Lauterbach L."/>
            <person name="Steele A.D."/>
            <person name="Gui C."/>
            <person name="Meng S."/>
            <person name="Li G."/>
            <person name="Viehrig K."/>
            <person name="Ye F."/>
            <person name="Su P."/>
            <person name="Kiefer A.F."/>
            <person name="Nichols A."/>
            <person name="Cepeda A.J."/>
            <person name="Yan W."/>
            <person name="Fan B."/>
            <person name="Jiang Y."/>
            <person name="Adhikari A."/>
            <person name="Zheng C.-J."/>
            <person name="Schuster L."/>
            <person name="Cowan T.M."/>
            <person name="Smanski M.J."/>
            <person name="Chevrette M.G."/>
            <person name="De Carvalho L.P.S."/>
            <person name="Shen B."/>
        </authorList>
    </citation>
    <scope>NUCLEOTIDE SEQUENCE [LARGE SCALE GENOMIC DNA]</scope>
    <source>
        <strain evidence="1 2">NPDC019434</strain>
    </source>
</reference>
<evidence type="ECO:0000313" key="1">
    <source>
        <dbReference type="EMBL" id="MEU2123749.1"/>
    </source>
</evidence>
<dbReference type="RefSeq" id="WP_084489164.1">
    <property type="nucleotide sequence ID" value="NZ_JBEYBR010000045.1"/>
</dbReference>
<dbReference type="EMBL" id="JBEYBR010000045">
    <property type="protein sequence ID" value="MEU2123749.1"/>
    <property type="molecule type" value="Genomic_DNA"/>
</dbReference>
<accession>A0ABV2XCY6</accession>
<dbReference type="Proteomes" id="UP001550535">
    <property type="component" value="Unassembled WGS sequence"/>
</dbReference>
<dbReference type="Gene3D" id="3.30.1310.10">
    <property type="entry name" value="Nucleoid-associated protein YbaB-like domain"/>
    <property type="match status" value="1"/>
</dbReference>
<comment type="caution">
    <text evidence="1">The sequence shown here is derived from an EMBL/GenBank/DDBJ whole genome shotgun (WGS) entry which is preliminary data.</text>
</comment>
<proteinExistence type="predicted"/>
<keyword evidence="2" id="KW-1185">Reference proteome</keyword>
<evidence type="ECO:0000313" key="2">
    <source>
        <dbReference type="Proteomes" id="UP001550535"/>
    </source>
</evidence>
<protein>
    <submittedName>
        <fullName evidence="1">YbaB/EbfC family nucleoid-associated protein</fullName>
    </submittedName>
</protein>
<dbReference type="Pfam" id="PF02575">
    <property type="entry name" value="YbaB_DNA_bd"/>
    <property type="match status" value="1"/>
</dbReference>
<dbReference type="InterPro" id="IPR004401">
    <property type="entry name" value="YbaB/EbfC"/>
</dbReference>
<gene>
    <name evidence="1" type="ORF">ABZ507_18200</name>
</gene>
<sequence length="145" mass="16017">MTTRSAFTASSPAHRTIRPSGGVVEYLDQWNEEQRRAVAEWRRKNNDLGQALAQVAVRAGSRNGELGVTVDARGKVTDLRLTPQALRLGEVQLARVLLETIQRAQSDAQQQVEAMSRPYTEDPGAAAAMRFLRETLGEHAPRGRP</sequence>
<dbReference type="SUPFAM" id="SSF82607">
    <property type="entry name" value="YbaB-like"/>
    <property type="match status" value="1"/>
</dbReference>
<name>A0ABV2XCY6_9NOCA</name>